<evidence type="ECO:0000313" key="7">
    <source>
        <dbReference type="Proteomes" id="UP001290861"/>
    </source>
</evidence>
<dbReference type="InterPro" id="IPR052029">
    <property type="entry name" value="PpiD_chaperone"/>
</dbReference>
<comment type="caution">
    <text evidence="6">The sequence shown here is derived from an EMBL/GenBank/DDBJ whole genome shotgun (WGS) entry which is preliminary data.</text>
</comment>
<evidence type="ECO:0000256" key="1">
    <source>
        <dbReference type="ARBA" id="ARBA00004236"/>
    </source>
</evidence>
<sequence>MAMMISKFNKLIHNKTVWLIFAIFISVAFVMVYTGGKSNGGAKEAQKAANEVVGRLWGKDITAAEYNSAYRNTYVMYSMMVGRPLSMTDEIEEAVRTRAWQRLATLKKAKEMGLTVTNEQIVQMIKSQPIFQNQQTGQYDANMYTMFVQGFLPQAGMTAKGFEQMMAQNVLIEKAAASAAQGALVTDDEIKKAFHLYNDLVTADYVTLPRDLIDTVEVTQDDARAYYEQNPDQFRLPKKRVVHYVAYDVNDYTNSVSVSDEQVAQVYEQNLQRYIKPETATNEVPEYIPLEEVKGEIVDILIHGLAQQAAARAADELVAALADESTTFEAEAEKSGKTIVKNTPAFAQTDRPRGIDPTAPFAQAAFTRELTPSRYYSDVIAGRDTVYVLALQKELPDFLPAFEVVETDATESARIEAADKAYIEKTEEIHKELTEAVKAGTSFADAASKYNLVVETTEPFSISSPLEGQFSREIMGATIQLDQGTITDLISTADEFMVAYVASREAANEEQTLPGMRDQLAAGIRQEKAARLAQAWQESLLDEAGFEDLNQKNETADSAES</sequence>
<name>A0ABU5MVQ1_9BACT</name>
<reference evidence="6 7" key="1">
    <citation type="journal article" date="2024" name="Appl. Environ. Microbiol.">
        <title>Pontiella agarivorans sp. nov., a novel marine anaerobic bacterium capable of degrading macroalgal polysaccharides and fixing nitrogen.</title>
        <authorList>
            <person name="Liu N."/>
            <person name="Kivenson V."/>
            <person name="Peng X."/>
            <person name="Cui Z."/>
            <person name="Lankiewicz T.S."/>
            <person name="Gosselin K.M."/>
            <person name="English C.J."/>
            <person name="Blair E.M."/>
            <person name="O'Malley M.A."/>
            <person name="Valentine D.L."/>
        </authorList>
    </citation>
    <scope>NUCLEOTIDE SEQUENCE [LARGE SCALE GENOMIC DNA]</scope>
    <source>
        <strain evidence="6 7">NLcol2</strain>
    </source>
</reference>
<dbReference type="EMBL" id="JARVCO010000007">
    <property type="protein sequence ID" value="MDZ8118295.1"/>
    <property type="molecule type" value="Genomic_DNA"/>
</dbReference>
<organism evidence="6 7">
    <name type="scientific">Pontiella agarivorans</name>
    <dbReference type="NCBI Taxonomy" id="3038953"/>
    <lineage>
        <taxon>Bacteria</taxon>
        <taxon>Pseudomonadati</taxon>
        <taxon>Kiritimatiellota</taxon>
        <taxon>Kiritimatiellia</taxon>
        <taxon>Kiritimatiellales</taxon>
        <taxon>Pontiellaceae</taxon>
        <taxon>Pontiella</taxon>
    </lineage>
</organism>
<proteinExistence type="predicted"/>
<evidence type="ECO:0000313" key="6">
    <source>
        <dbReference type="EMBL" id="MDZ8118295.1"/>
    </source>
</evidence>
<keyword evidence="3 5" id="KW-0472">Membrane</keyword>
<dbReference type="SUPFAM" id="SSF109998">
    <property type="entry name" value="Triger factor/SurA peptide-binding domain-like"/>
    <property type="match status" value="1"/>
</dbReference>
<keyword evidence="2" id="KW-1003">Cell membrane</keyword>
<gene>
    <name evidence="6" type="ORF">P9H32_06595</name>
</gene>
<keyword evidence="5" id="KW-1133">Transmembrane helix</keyword>
<evidence type="ECO:0000256" key="4">
    <source>
        <dbReference type="ARBA" id="ARBA00023186"/>
    </source>
</evidence>
<dbReference type="PANTHER" id="PTHR47529">
    <property type="entry name" value="PEPTIDYL-PROLYL CIS-TRANS ISOMERASE D"/>
    <property type="match status" value="1"/>
</dbReference>
<dbReference type="RefSeq" id="WP_322608093.1">
    <property type="nucleotide sequence ID" value="NZ_JARVCO010000007.1"/>
</dbReference>
<evidence type="ECO:0000256" key="3">
    <source>
        <dbReference type="ARBA" id="ARBA00023136"/>
    </source>
</evidence>
<protein>
    <submittedName>
        <fullName evidence="6">SurA N-terminal domain-containing protein</fullName>
    </submittedName>
</protein>
<keyword evidence="4" id="KW-0143">Chaperone</keyword>
<dbReference type="Pfam" id="PF13623">
    <property type="entry name" value="SurA_N_2"/>
    <property type="match status" value="1"/>
</dbReference>
<dbReference type="PANTHER" id="PTHR47529:SF1">
    <property type="entry name" value="PERIPLASMIC CHAPERONE PPID"/>
    <property type="match status" value="1"/>
</dbReference>
<dbReference type="InterPro" id="IPR027304">
    <property type="entry name" value="Trigger_fact/SurA_dom_sf"/>
</dbReference>
<keyword evidence="5" id="KW-0812">Transmembrane</keyword>
<feature type="transmembrane region" description="Helical" evidence="5">
    <location>
        <begin position="16"/>
        <end position="36"/>
    </location>
</feature>
<accession>A0ABU5MVQ1</accession>
<evidence type="ECO:0000256" key="2">
    <source>
        <dbReference type="ARBA" id="ARBA00022475"/>
    </source>
</evidence>
<evidence type="ECO:0000256" key="5">
    <source>
        <dbReference type="SAM" id="Phobius"/>
    </source>
</evidence>
<comment type="subcellular location">
    <subcellularLocation>
        <location evidence="1">Cell membrane</location>
    </subcellularLocation>
</comment>
<keyword evidence="7" id="KW-1185">Reference proteome</keyword>
<dbReference type="Proteomes" id="UP001290861">
    <property type="component" value="Unassembled WGS sequence"/>
</dbReference>